<dbReference type="OrthoDB" id="2454925at2"/>
<evidence type="ECO:0000313" key="3">
    <source>
        <dbReference type="Proteomes" id="UP000288623"/>
    </source>
</evidence>
<name>A0A433RY15_9BACL</name>
<evidence type="ECO:0000313" key="2">
    <source>
        <dbReference type="EMBL" id="RUS58178.1"/>
    </source>
</evidence>
<dbReference type="AlphaFoldDB" id="A0A433RY15"/>
<sequence>MVGFIYLLVALTFLKLTYDTTKWTAQDEGDEKNAIHRGQSSFVAVLMVTLRFMPLDIRKKVMIAVFAIITMVFFVLFWKTF</sequence>
<protein>
    <submittedName>
        <fullName evidence="2">Uncharacterized protein</fullName>
    </submittedName>
</protein>
<reference evidence="2 3" key="1">
    <citation type="submission" date="2014-11" db="EMBL/GenBank/DDBJ databases">
        <title>Genome sequence and analysis of novel Kurthia sp.</title>
        <authorList>
            <person name="Lawson J.N."/>
            <person name="Gonzalez J.E."/>
            <person name="Rinauldi L."/>
            <person name="Xuan Z."/>
            <person name="Firman A."/>
            <person name="Shaddox L."/>
            <person name="Trudeau A."/>
            <person name="Shah S."/>
            <person name="Reiman D."/>
        </authorList>
    </citation>
    <scope>NUCLEOTIDE SEQUENCE [LARGE SCALE GENOMIC DNA]</scope>
    <source>
        <strain evidence="2 3">3B1D</strain>
    </source>
</reference>
<organism evidence="2 3">
    <name type="scientific">Candidatus Kurthia intestinigallinarum</name>
    <dbReference type="NCBI Taxonomy" id="1562256"/>
    <lineage>
        <taxon>Bacteria</taxon>
        <taxon>Bacillati</taxon>
        <taxon>Bacillota</taxon>
        <taxon>Bacilli</taxon>
        <taxon>Bacillales</taxon>
        <taxon>Caryophanaceae</taxon>
        <taxon>Kurthia</taxon>
    </lineage>
</organism>
<proteinExistence type="predicted"/>
<keyword evidence="1" id="KW-1133">Transmembrane helix</keyword>
<evidence type="ECO:0000256" key="1">
    <source>
        <dbReference type="SAM" id="Phobius"/>
    </source>
</evidence>
<dbReference type="RefSeq" id="WP_126989246.1">
    <property type="nucleotide sequence ID" value="NZ_JTFC01000007.1"/>
</dbReference>
<accession>A0A433RY15</accession>
<keyword evidence="3" id="KW-1185">Reference proteome</keyword>
<feature type="transmembrane region" description="Helical" evidence="1">
    <location>
        <begin position="61"/>
        <end position="78"/>
    </location>
</feature>
<dbReference type="Proteomes" id="UP000288623">
    <property type="component" value="Unassembled WGS sequence"/>
</dbReference>
<gene>
    <name evidence="2" type="ORF">QI30_01815</name>
</gene>
<keyword evidence="1" id="KW-0472">Membrane</keyword>
<dbReference type="EMBL" id="JTFC01000007">
    <property type="protein sequence ID" value="RUS58178.1"/>
    <property type="molecule type" value="Genomic_DNA"/>
</dbReference>
<keyword evidence="1" id="KW-0812">Transmembrane</keyword>
<comment type="caution">
    <text evidence="2">The sequence shown here is derived from an EMBL/GenBank/DDBJ whole genome shotgun (WGS) entry which is preliminary data.</text>
</comment>